<accession>A0ACC1KNR2</accession>
<comment type="caution">
    <text evidence="1">The sequence shown here is derived from an EMBL/GenBank/DDBJ whole genome shotgun (WGS) entry which is preliminary data.</text>
</comment>
<proteinExistence type="predicted"/>
<evidence type="ECO:0000313" key="2">
    <source>
        <dbReference type="Proteomes" id="UP001140066"/>
    </source>
</evidence>
<name>A0ACC1KNR2_9FUNG</name>
<organism evidence="1 2">
    <name type="scientific">Coemansia linderi</name>
    <dbReference type="NCBI Taxonomy" id="2663919"/>
    <lineage>
        <taxon>Eukaryota</taxon>
        <taxon>Fungi</taxon>
        <taxon>Fungi incertae sedis</taxon>
        <taxon>Zoopagomycota</taxon>
        <taxon>Kickxellomycotina</taxon>
        <taxon>Kickxellomycetes</taxon>
        <taxon>Kickxellales</taxon>
        <taxon>Kickxellaceae</taxon>
        <taxon>Coemansia</taxon>
    </lineage>
</organism>
<dbReference type="EC" id="3.1.26.5" evidence="1"/>
<dbReference type="EMBL" id="JANBUK010000048">
    <property type="protein sequence ID" value="KAJ2792169.1"/>
    <property type="molecule type" value="Genomic_DNA"/>
</dbReference>
<gene>
    <name evidence="1" type="primary">RPP1</name>
    <name evidence="1" type="ORF">GGI18_000614</name>
</gene>
<evidence type="ECO:0000313" key="1">
    <source>
        <dbReference type="EMBL" id="KAJ2792169.1"/>
    </source>
</evidence>
<keyword evidence="1" id="KW-0378">Hydrolase</keyword>
<protein>
    <submittedName>
        <fullName evidence="1">RNA-binding RNA processing protein rpp1</fullName>
        <ecNumber evidence="1">3.1.26.5</ecNumber>
    </submittedName>
</protein>
<dbReference type="Proteomes" id="UP001140066">
    <property type="component" value="Unassembled WGS sequence"/>
</dbReference>
<keyword evidence="2" id="KW-1185">Reference proteome</keyword>
<reference evidence="1" key="1">
    <citation type="submission" date="2022-07" db="EMBL/GenBank/DDBJ databases">
        <title>Phylogenomic reconstructions and comparative analyses of Kickxellomycotina fungi.</title>
        <authorList>
            <person name="Reynolds N.K."/>
            <person name="Stajich J.E."/>
            <person name="Barry K."/>
            <person name="Grigoriev I.V."/>
            <person name="Crous P."/>
            <person name="Smith M.E."/>
        </authorList>
    </citation>
    <scope>NUCLEOTIDE SEQUENCE</scope>
    <source>
        <strain evidence="1">BCRC 34191</strain>
    </source>
</reference>
<sequence length="300" mass="31704">MFYDLNIALPDTAGKAGGIVSSHDWAQVAQAVERARALGYQVVALNQTISSKLVPEHLAVWKSVPAIKDAVYSWSRETGARAGGSAFSSVPHGKIRVLRRLTVIVSDTAQSQSLTGSGSATTAEYDVVAVRPTTDKLLSAASSGAWDAVDIISLDMGGRWGYFVKHKTAGQVLAMGLALEISYQPALADSATRQQWVSNAASIVRVTRGRGLIWTSGARQAFDLRSPYDISALGEVLQLNSDLSKRALSSGSRTALVHALTRTSTLRAVISSVETSLPAGEEGEGEGEGEEAPAPKRAKI</sequence>